<feature type="transmembrane region" description="Helical" evidence="8">
    <location>
        <begin position="431"/>
        <end position="450"/>
    </location>
</feature>
<gene>
    <name evidence="10" type="ORF">BS50DRAFT_567602</name>
</gene>
<feature type="transmembrane region" description="Helical" evidence="8">
    <location>
        <begin position="505"/>
        <end position="523"/>
    </location>
</feature>
<keyword evidence="5 8" id="KW-0472">Membrane</keyword>
<feature type="region of interest" description="Disordered" evidence="7">
    <location>
        <begin position="1"/>
        <end position="21"/>
    </location>
</feature>
<dbReference type="Gene3D" id="1.20.1720.10">
    <property type="entry name" value="Multidrug resistance protein D"/>
    <property type="match status" value="1"/>
</dbReference>
<evidence type="ECO:0000259" key="9">
    <source>
        <dbReference type="PROSITE" id="PS50850"/>
    </source>
</evidence>
<protein>
    <submittedName>
        <fullName evidence="10">MFS general substrate transporter</fullName>
    </submittedName>
</protein>
<feature type="transmembrane region" description="Helical" evidence="8">
    <location>
        <begin position="193"/>
        <end position="212"/>
    </location>
</feature>
<feature type="transmembrane region" description="Helical" evidence="8">
    <location>
        <begin position="396"/>
        <end position="419"/>
    </location>
</feature>
<keyword evidence="3 8" id="KW-0812">Transmembrane</keyword>
<evidence type="ECO:0000313" key="10">
    <source>
        <dbReference type="EMBL" id="PSN74827.1"/>
    </source>
</evidence>
<evidence type="ECO:0000313" key="11">
    <source>
        <dbReference type="Proteomes" id="UP000240883"/>
    </source>
</evidence>
<dbReference type="InterPro" id="IPR036259">
    <property type="entry name" value="MFS_trans_sf"/>
</dbReference>
<dbReference type="SUPFAM" id="SSF103473">
    <property type="entry name" value="MFS general substrate transporter"/>
    <property type="match status" value="1"/>
</dbReference>
<comment type="subcellular location">
    <subcellularLocation>
        <location evidence="1">Membrane</location>
        <topology evidence="1">Multi-pass membrane protein</topology>
    </subcellularLocation>
</comment>
<feature type="transmembrane region" description="Helical" evidence="8">
    <location>
        <begin position="105"/>
        <end position="124"/>
    </location>
</feature>
<evidence type="ECO:0000256" key="1">
    <source>
        <dbReference type="ARBA" id="ARBA00004141"/>
    </source>
</evidence>
<evidence type="ECO:0000256" key="8">
    <source>
        <dbReference type="SAM" id="Phobius"/>
    </source>
</evidence>
<evidence type="ECO:0000256" key="2">
    <source>
        <dbReference type="ARBA" id="ARBA00022448"/>
    </source>
</evidence>
<feature type="region of interest" description="Disordered" evidence="7">
    <location>
        <begin position="539"/>
        <end position="560"/>
    </location>
</feature>
<dbReference type="PANTHER" id="PTHR23501">
    <property type="entry name" value="MAJOR FACILITATOR SUPERFAMILY"/>
    <property type="match status" value="1"/>
</dbReference>
<feature type="transmembrane region" description="Helical" evidence="8">
    <location>
        <begin position="164"/>
        <end position="187"/>
    </location>
</feature>
<dbReference type="Proteomes" id="UP000240883">
    <property type="component" value="Unassembled WGS sequence"/>
</dbReference>
<feature type="transmembrane region" description="Helical" evidence="8">
    <location>
        <begin position="75"/>
        <end position="93"/>
    </location>
</feature>
<dbReference type="FunFam" id="1.20.1250.20:FF:000484">
    <property type="entry name" value="MFS general substrate transporter"/>
    <property type="match status" value="1"/>
</dbReference>
<dbReference type="AlphaFoldDB" id="A0A2T2PAZ3"/>
<sequence length="560" mass="60075">MEDPEAQTSKPGPSEPSKSEVPDKAVVASIPQARTWRFWGVFAALCLLAFLSSLDVAIITTALPTITKEIGGETQYVWIANSFIIASCVPQPLFGQLANIFGRRIPMMVCTMLFAVGSGIAGGASNVGMMISGRTIQGVGAGGVYVLLDIICCDLVPLRERGKYLGLMFSWAGLAAALGPVLGGALADADWRWIFYLNIPICGVALGAILLFMRVKYTRSASWKHALARVDYLGNLIFIPSIIAILFGLVMGGVQYPWSSWRVILPLVLGVLGWIGFHVQQMFCSEPSVPARLFANRTSAIAFVLTFLSSVIVQAISYFMPVYFQAVKGENALRAGVSFLPFAIGTLTFAVVAGALLSKFGAYRPLHAIAFGLSAIAFGLFTLLDENTSRVAWAFFQLIASAGSGMILSVLLPAIMAALPESDVASSSAAYSFIRTFGYIWGVTIASIIFNAEFNSDLYKISDESTRAQLADGAAYAFASQQLVDQLGPTVKQQVVGVYVGSLKTVWWVGLGISLVGLFAVAGERGLELRKELDTEFGLDDEKKDSSNSVGTVDHEVKQI</sequence>
<organism evidence="10 11">
    <name type="scientific">Corynespora cassiicola Philippines</name>
    <dbReference type="NCBI Taxonomy" id="1448308"/>
    <lineage>
        <taxon>Eukaryota</taxon>
        <taxon>Fungi</taxon>
        <taxon>Dikarya</taxon>
        <taxon>Ascomycota</taxon>
        <taxon>Pezizomycotina</taxon>
        <taxon>Dothideomycetes</taxon>
        <taxon>Pleosporomycetidae</taxon>
        <taxon>Pleosporales</taxon>
        <taxon>Corynesporascaceae</taxon>
        <taxon>Corynespora</taxon>
    </lineage>
</organism>
<dbReference type="OrthoDB" id="10021397at2759"/>
<dbReference type="PANTHER" id="PTHR23501:SF187">
    <property type="entry name" value="MAJOR FACILITATOR SUPERFAMILY (MFS) PROFILE DOMAIN-CONTAINING PROTEIN"/>
    <property type="match status" value="1"/>
</dbReference>
<reference evidence="10 11" key="1">
    <citation type="journal article" date="2018" name="Front. Microbiol.">
        <title>Genome-Wide Analysis of Corynespora cassiicola Leaf Fall Disease Putative Effectors.</title>
        <authorList>
            <person name="Lopez D."/>
            <person name="Ribeiro S."/>
            <person name="Label P."/>
            <person name="Fumanal B."/>
            <person name="Venisse J.S."/>
            <person name="Kohler A."/>
            <person name="de Oliveira R.R."/>
            <person name="Labutti K."/>
            <person name="Lipzen A."/>
            <person name="Lail K."/>
            <person name="Bauer D."/>
            <person name="Ohm R.A."/>
            <person name="Barry K.W."/>
            <person name="Spatafora J."/>
            <person name="Grigoriev I.V."/>
            <person name="Martin F.M."/>
            <person name="Pujade-Renaud V."/>
        </authorList>
    </citation>
    <scope>NUCLEOTIDE SEQUENCE [LARGE SCALE GENOMIC DNA]</scope>
    <source>
        <strain evidence="10 11">Philippines</strain>
    </source>
</reference>
<dbReference type="GO" id="GO:0022857">
    <property type="term" value="F:transmembrane transporter activity"/>
    <property type="evidence" value="ECO:0007669"/>
    <property type="project" value="InterPro"/>
</dbReference>
<feature type="transmembrane region" description="Helical" evidence="8">
    <location>
        <begin position="339"/>
        <end position="358"/>
    </location>
</feature>
<evidence type="ECO:0000256" key="5">
    <source>
        <dbReference type="ARBA" id="ARBA00023136"/>
    </source>
</evidence>
<keyword evidence="2" id="KW-0813">Transport</keyword>
<dbReference type="PRINTS" id="PR01036">
    <property type="entry name" value="TCRTETB"/>
</dbReference>
<feature type="domain" description="Major facilitator superfamily (MFS) profile" evidence="9">
    <location>
        <begin position="41"/>
        <end position="492"/>
    </location>
</feature>
<dbReference type="EMBL" id="KZ678128">
    <property type="protein sequence ID" value="PSN74827.1"/>
    <property type="molecule type" value="Genomic_DNA"/>
</dbReference>
<dbReference type="InterPro" id="IPR011701">
    <property type="entry name" value="MFS"/>
</dbReference>
<name>A0A2T2PAZ3_CORCC</name>
<accession>A0A2T2PAZ3</accession>
<evidence type="ECO:0000256" key="4">
    <source>
        <dbReference type="ARBA" id="ARBA00022989"/>
    </source>
</evidence>
<evidence type="ECO:0000256" key="7">
    <source>
        <dbReference type="SAM" id="MobiDB-lite"/>
    </source>
</evidence>
<keyword evidence="11" id="KW-1185">Reference proteome</keyword>
<keyword evidence="4 8" id="KW-1133">Transmembrane helix</keyword>
<dbReference type="InterPro" id="IPR020846">
    <property type="entry name" value="MFS_dom"/>
</dbReference>
<feature type="transmembrane region" description="Helical" evidence="8">
    <location>
        <begin position="260"/>
        <end position="279"/>
    </location>
</feature>
<dbReference type="Pfam" id="PF07690">
    <property type="entry name" value="MFS_1"/>
    <property type="match status" value="1"/>
</dbReference>
<feature type="transmembrane region" description="Helical" evidence="8">
    <location>
        <begin position="232"/>
        <end position="254"/>
    </location>
</feature>
<evidence type="ECO:0000256" key="6">
    <source>
        <dbReference type="ARBA" id="ARBA00023180"/>
    </source>
</evidence>
<dbReference type="Gene3D" id="1.20.1250.20">
    <property type="entry name" value="MFS general substrate transporter like domains"/>
    <property type="match status" value="1"/>
</dbReference>
<feature type="transmembrane region" description="Helical" evidence="8">
    <location>
        <begin position="300"/>
        <end position="319"/>
    </location>
</feature>
<feature type="transmembrane region" description="Helical" evidence="8">
    <location>
        <begin position="38"/>
        <end position="63"/>
    </location>
</feature>
<feature type="transmembrane region" description="Helical" evidence="8">
    <location>
        <begin position="365"/>
        <end position="384"/>
    </location>
</feature>
<feature type="transmembrane region" description="Helical" evidence="8">
    <location>
        <begin position="136"/>
        <end position="157"/>
    </location>
</feature>
<keyword evidence="6" id="KW-0325">Glycoprotein</keyword>
<evidence type="ECO:0000256" key="3">
    <source>
        <dbReference type="ARBA" id="ARBA00022692"/>
    </source>
</evidence>
<dbReference type="GO" id="GO:0005886">
    <property type="term" value="C:plasma membrane"/>
    <property type="evidence" value="ECO:0007669"/>
    <property type="project" value="TreeGrafter"/>
</dbReference>
<dbReference type="PROSITE" id="PS50850">
    <property type="entry name" value="MFS"/>
    <property type="match status" value="1"/>
</dbReference>
<proteinExistence type="predicted"/>